<dbReference type="EMBL" id="FWZT01000002">
    <property type="protein sequence ID" value="SME94493.1"/>
    <property type="molecule type" value="Genomic_DNA"/>
</dbReference>
<dbReference type="STRING" id="1513793.SAMN06296036_102121"/>
<dbReference type="Proteomes" id="UP000192907">
    <property type="component" value="Unassembled WGS sequence"/>
</dbReference>
<accession>A0A1Y6BD16</accession>
<proteinExistence type="predicted"/>
<dbReference type="OrthoDB" id="5290921at2"/>
<evidence type="ECO:0000313" key="2">
    <source>
        <dbReference type="Proteomes" id="UP000192907"/>
    </source>
</evidence>
<keyword evidence="2" id="KW-1185">Reference proteome</keyword>
<reference evidence="2" key="1">
    <citation type="submission" date="2017-04" db="EMBL/GenBank/DDBJ databases">
        <authorList>
            <person name="Varghese N."/>
            <person name="Submissions S."/>
        </authorList>
    </citation>
    <scope>NUCLEOTIDE SEQUENCE [LARGE SCALE GENOMIC DNA]</scope>
    <source>
        <strain evidence="2">RKEM611</strain>
    </source>
</reference>
<dbReference type="RefSeq" id="WP_132315518.1">
    <property type="nucleotide sequence ID" value="NZ_FWZT01000002.1"/>
</dbReference>
<name>A0A1Y6BD16_9BACT</name>
<organism evidence="1 2">
    <name type="scientific">Pseudobacteriovorax antillogorgiicola</name>
    <dbReference type="NCBI Taxonomy" id="1513793"/>
    <lineage>
        <taxon>Bacteria</taxon>
        <taxon>Pseudomonadati</taxon>
        <taxon>Bdellovibrionota</taxon>
        <taxon>Oligoflexia</taxon>
        <taxon>Oligoflexales</taxon>
        <taxon>Pseudobacteriovoracaceae</taxon>
        <taxon>Pseudobacteriovorax</taxon>
    </lineage>
</organism>
<gene>
    <name evidence="1" type="ORF">SAMN06296036_102121</name>
</gene>
<sequence>MKRSGAAKFPNSVQLFKFCQKVMMHQKGGKVRDQEVGAILNFNPSDCSHWKRGEKNVRSVFALAKLADTLGVEIGLIHDVSSGAVNLEEAYFEYLESRSFKTIFSKIEASSADEIKACRESVLRFVETIQNECDFTTPPLYLPEVMHAFAFVSTQPVEMLDKLSRILRVKAGRYCIQFKKGDLKPQTRMSMVKDLARIVFEGERSRFPELGARSGLVAFEETIFTANLLIPKPMLLMELSKLDSRRNVVSELAALFWVPKSLIGFQLQELLLDQTSTTMANIPNTSSEAVDQF</sequence>
<protein>
    <submittedName>
        <fullName evidence="1">Uncharacterized protein</fullName>
    </submittedName>
</protein>
<evidence type="ECO:0000313" key="1">
    <source>
        <dbReference type="EMBL" id="SME94493.1"/>
    </source>
</evidence>
<dbReference type="AlphaFoldDB" id="A0A1Y6BD16"/>